<evidence type="ECO:0000313" key="2">
    <source>
        <dbReference type="Proteomes" id="UP000054783"/>
    </source>
</evidence>
<dbReference type="EMBL" id="JYDQ01005019">
    <property type="protein sequence ID" value="KRX86305.1"/>
    <property type="molecule type" value="Genomic_DNA"/>
</dbReference>
<gene>
    <name evidence="1" type="ORF">T12_12368</name>
</gene>
<name>A0A0V0XE46_9BILA</name>
<protein>
    <submittedName>
        <fullName evidence="1">Uncharacterized protein</fullName>
    </submittedName>
</protein>
<sequence>MPGSTRDKLQLWPTCFEFRNYNIKNSRPLSDCRMLGAPNVKKISSSFDATSSARFNISGLKMQNF</sequence>
<comment type="caution">
    <text evidence="1">The sequence shown here is derived from an EMBL/GenBank/DDBJ whole genome shotgun (WGS) entry which is preliminary data.</text>
</comment>
<reference evidence="1 2" key="1">
    <citation type="submission" date="2015-01" db="EMBL/GenBank/DDBJ databases">
        <title>Evolution of Trichinella species and genotypes.</title>
        <authorList>
            <person name="Korhonen P.K."/>
            <person name="Edoardo P."/>
            <person name="Giuseppe L.R."/>
            <person name="Gasser R.B."/>
        </authorList>
    </citation>
    <scope>NUCLEOTIDE SEQUENCE [LARGE SCALE GENOMIC DNA]</scope>
    <source>
        <strain evidence="1">ISS2496</strain>
    </source>
</reference>
<feature type="non-terminal residue" evidence="1">
    <location>
        <position position="65"/>
    </location>
</feature>
<keyword evidence="2" id="KW-1185">Reference proteome</keyword>
<dbReference type="Proteomes" id="UP000054783">
    <property type="component" value="Unassembled WGS sequence"/>
</dbReference>
<organism evidence="1 2">
    <name type="scientific">Trichinella patagoniensis</name>
    <dbReference type="NCBI Taxonomy" id="990121"/>
    <lineage>
        <taxon>Eukaryota</taxon>
        <taxon>Metazoa</taxon>
        <taxon>Ecdysozoa</taxon>
        <taxon>Nematoda</taxon>
        <taxon>Enoplea</taxon>
        <taxon>Dorylaimia</taxon>
        <taxon>Trichinellida</taxon>
        <taxon>Trichinellidae</taxon>
        <taxon>Trichinella</taxon>
    </lineage>
</organism>
<accession>A0A0V0XE46</accession>
<proteinExistence type="predicted"/>
<evidence type="ECO:0000313" key="1">
    <source>
        <dbReference type="EMBL" id="KRX86305.1"/>
    </source>
</evidence>
<dbReference type="AlphaFoldDB" id="A0A0V0XE46"/>